<organism evidence="1">
    <name type="scientific">gut metagenome</name>
    <dbReference type="NCBI Taxonomy" id="749906"/>
    <lineage>
        <taxon>unclassified sequences</taxon>
        <taxon>metagenomes</taxon>
        <taxon>organismal metagenomes</taxon>
    </lineage>
</organism>
<evidence type="ECO:0000313" key="1">
    <source>
        <dbReference type="EMBL" id="EJW94129.1"/>
    </source>
</evidence>
<feature type="non-terminal residue" evidence="1">
    <location>
        <position position="208"/>
    </location>
</feature>
<dbReference type="EMBL" id="AMCI01006560">
    <property type="protein sequence ID" value="EJW94129.1"/>
    <property type="molecule type" value="Genomic_DNA"/>
</dbReference>
<sequence>VVGQASVPFYDRQGDRKGYLGPKYRHSLRYSFQYGPYVKAGLTAAQDAGESFFSGGNRWGYDHYSYYVVAQKMTRHLKTVAVGRYRVRMGLGLVVNNDVGFGKMMTLPSLFRTGCSIRGHASRSSYNYLQGAAAEVALSKHLVLSAFFSWRTIDATLTKDGKGIATLLQTGYHRTPSEMSRKDNASQTASGGHVAWRHGGFHLGATGI</sequence>
<reference evidence="1" key="1">
    <citation type="journal article" date="2012" name="PLoS ONE">
        <title>Gene sets for utilization of primary and secondary nutrition supplies in the distal gut of endangered iberian lynx.</title>
        <authorList>
            <person name="Alcaide M."/>
            <person name="Messina E."/>
            <person name="Richter M."/>
            <person name="Bargiela R."/>
            <person name="Peplies J."/>
            <person name="Huws S.A."/>
            <person name="Newbold C.J."/>
            <person name="Golyshin P.N."/>
            <person name="Simon M.A."/>
            <person name="Lopez G."/>
            <person name="Yakimov M.M."/>
            <person name="Ferrer M."/>
        </authorList>
    </citation>
    <scope>NUCLEOTIDE SEQUENCE</scope>
</reference>
<dbReference type="AlphaFoldDB" id="J9G3M6"/>
<gene>
    <name evidence="1" type="ORF">EVA_17764</name>
</gene>
<comment type="caution">
    <text evidence="1">The sequence shown here is derived from an EMBL/GenBank/DDBJ whole genome shotgun (WGS) entry which is preliminary data.</text>
</comment>
<feature type="non-terminal residue" evidence="1">
    <location>
        <position position="1"/>
    </location>
</feature>
<name>J9G3M6_9ZZZZ</name>
<protein>
    <submittedName>
        <fullName evidence="1">Uncharacterized protein</fullName>
    </submittedName>
</protein>
<proteinExistence type="predicted"/>
<accession>J9G3M6</accession>